<accession>A0AAN8RJB9</accession>
<sequence length="324" mass="36499">MSFPSGPSRPGGARSPPEPMDLNAFQAKLGRAKSLSQPRLRRINPNLPLESKRASVHIPVHPHAFRDNDMYPPGIIDGTVNNLSGNFEALNLGGGMPTDQSFEKTTLMKILENPKFSDITVYIGPSKVPFHLHREIIALKSGFFKDFCFTLRSSKTAVVAQISLPHLDPAIFRTITQWQYDGPLEINFTQTNDGIVNLYKAIEFLKIPDLRELLLVGMTNFCRTRFCVLNDASRETFLGTFNRLCDIVRLADLSKLITCMEVIVIHFVVLPECFLEALNDGGVSNAFVAAFIGARKNLGHWESCRKCFDKYEEEGRRRVVIERR</sequence>
<dbReference type="AlphaFoldDB" id="A0AAN8RJB9"/>
<proteinExistence type="predicted"/>
<evidence type="ECO:0000313" key="4">
    <source>
        <dbReference type="Proteomes" id="UP001313282"/>
    </source>
</evidence>
<keyword evidence="4" id="KW-1185">Reference proteome</keyword>
<evidence type="ECO:0000313" key="3">
    <source>
        <dbReference type="EMBL" id="KAK6347513.1"/>
    </source>
</evidence>
<organism evidence="3 4">
    <name type="scientific">Orbilia javanica</name>
    <dbReference type="NCBI Taxonomy" id="47235"/>
    <lineage>
        <taxon>Eukaryota</taxon>
        <taxon>Fungi</taxon>
        <taxon>Dikarya</taxon>
        <taxon>Ascomycota</taxon>
        <taxon>Pezizomycotina</taxon>
        <taxon>Orbiliomycetes</taxon>
        <taxon>Orbiliales</taxon>
        <taxon>Orbiliaceae</taxon>
        <taxon>Orbilia</taxon>
    </lineage>
</organism>
<comment type="caution">
    <text evidence="3">The sequence shown here is derived from an EMBL/GenBank/DDBJ whole genome shotgun (WGS) entry which is preliminary data.</text>
</comment>
<evidence type="ECO:0000256" key="1">
    <source>
        <dbReference type="SAM" id="MobiDB-lite"/>
    </source>
</evidence>
<gene>
    <name evidence="3" type="ORF">TWF718_005354</name>
</gene>
<reference evidence="3 4" key="1">
    <citation type="submission" date="2019-10" db="EMBL/GenBank/DDBJ databases">
        <authorList>
            <person name="Palmer J.M."/>
        </authorList>
    </citation>
    <scope>NUCLEOTIDE SEQUENCE [LARGE SCALE GENOMIC DNA]</scope>
    <source>
        <strain evidence="3 4">TWF718</strain>
    </source>
</reference>
<dbReference type="InterPro" id="IPR011333">
    <property type="entry name" value="SKP1/BTB/POZ_sf"/>
</dbReference>
<feature type="region of interest" description="Disordered" evidence="1">
    <location>
        <begin position="1"/>
        <end position="22"/>
    </location>
</feature>
<dbReference type="Pfam" id="PF00651">
    <property type="entry name" value="BTB"/>
    <property type="match status" value="1"/>
</dbReference>
<dbReference type="EMBL" id="JAVHNR010000003">
    <property type="protein sequence ID" value="KAK6347513.1"/>
    <property type="molecule type" value="Genomic_DNA"/>
</dbReference>
<dbReference type="PROSITE" id="PS50097">
    <property type="entry name" value="BTB"/>
    <property type="match status" value="1"/>
</dbReference>
<name>A0AAN8RJB9_9PEZI</name>
<dbReference type="Gene3D" id="3.30.710.10">
    <property type="entry name" value="Potassium Channel Kv1.1, Chain A"/>
    <property type="match status" value="1"/>
</dbReference>
<dbReference type="SUPFAM" id="SSF54695">
    <property type="entry name" value="POZ domain"/>
    <property type="match status" value="1"/>
</dbReference>
<evidence type="ECO:0000259" key="2">
    <source>
        <dbReference type="PROSITE" id="PS50097"/>
    </source>
</evidence>
<feature type="compositionally biased region" description="Low complexity" evidence="1">
    <location>
        <begin position="1"/>
        <end position="15"/>
    </location>
</feature>
<feature type="domain" description="BTB" evidence="2">
    <location>
        <begin position="117"/>
        <end position="188"/>
    </location>
</feature>
<dbReference type="Proteomes" id="UP001313282">
    <property type="component" value="Unassembled WGS sequence"/>
</dbReference>
<dbReference type="InterPro" id="IPR000210">
    <property type="entry name" value="BTB/POZ_dom"/>
</dbReference>
<protein>
    <recommendedName>
        <fullName evidence="2">BTB domain-containing protein</fullName>
    </recommendedName>
</protein>
<dbReference type="CDD" id="cd18186">
    <property type="entry name" value="BTB_POZ_ZBTB_KLHL-like"/>
    <property type="match status" value="1"/>
</dbReference>